<dbReference type="EMBL" id="CASHSV030000001">
    <property type="protein sequence ID" value="CAJ2629519.1"/>
    <property type="molecule type" value="Genomic_DNA"/>
</dbReference>
<evidence type="ECO:0000313" key="2">
    <source>
        <dbReference type="Proteomes" id="UP001177021"/>
    </source>
</evidence>
<keyword evidence="2" id="KW-1185">Reference proteome</keyword>
<gene>
    <name evidence="1" type="ORF">MILVUS5_LOCUS1485</name>
</gene>
<comment type="caution">
    <text evidence="1">The sequence shown here is derived from an EMBL/GenBank/DDBJ whole genome shotgun (WGS) entry which is preliminary data.</text>
</comment>
<dbReference type="Proteomes" id="UP001177021">
    <property type="component" value="Unassembled WGS sequence"/>
</dbReference>
<accession>A0ACB0IB73</accession>
<organism evidence="1 2">
    <name type="scientific">Trifolium pratense</name>
    <name type="common">Red clover</name>
    <dbReference type="NCBI Taxonomy" id="57577"/>
    <lineage>
        <taxon>Eukaryota</taxon>
        <taxon>Viridiplantae</taxon>
        <taxon>Streptophyta</taxon>
        <taxon>Embryophyta</taxon>
        <taxon>Tracheophyta</taxon>
        <taxon>Spermatophyta</taxon>
        <taxon>Magnoliopsida</taxon>
        <taxon>eudicotyledons</taxon>
        <taxon>Gunneridae</taxon>
        <taxon>Pentapetalae</taxon>
        <taxon>rosids</taxon>
        <taxon>fabids</taxon>
        <taxon>Fabales</taxon>
        <taxon>Fabaceae</taxon>
        <taxon>Papilionoideae</taxon>
        <taxon>50 kb inversion clade</taxon>
        <taxon>NPAAA clade</taxon>
        <taxon>Hologalegina</taxon>
        <taxon>IRL clade</taxon>
        <taxon>Trifolieae</taxon>
        <taxon>Trifolium</taxon>
    </lineage>
</organism>
<reference evidence="1" key="1">
    <citation type="submission" date="2023-10" db="EMBL/GenBank/DDBJ databases">
        <authorList>
            <person name="Rodriguez Cubillos JULIANA M."/>
            <person name="De Vega J."/>
        </authorList>
    </citation>
    <scope>NUCLEOTIDE SEQUENCE</scope>
</reference>
<proteinExistence type="predicted"/>
<sequence length="117" mass="13711">MLHAFPSLVTSTSSSIIMALKISQVIHILLWLSLIFLLFHEYYNLKYSKIYNKQSIQASHHSLPSHHNRKVLARKFHFSPFFKHHHPVQKNPSDTEIDPRYGVEKRRVPTGPNPLHH</sequence>
<name>A0ACB0IB73_TRIPR</name>
<evidence type="ECO:0000313" key="1">
    <source>
        <dbReference type="EMBL" id="CAJ2629519.1"/>
    </source>
</evidence>
<protein>
    <submittedName>
        <fullName evidence="1">Uncharacterized protein</fullName>
    </submittedName>
</protein>